<proteinExistence type="predicted"/>
<dbReference type="SMART" id="SM00860">
    <property type="entry name" value="SMI1_KNR4"/>
    <property type="match status" value="1"/>
</dbReference>
<reference evidence="2 3" key="1">
    <citation type="submission" date="2023-07" db="EMBL/GenBank/DDBJ databases">
        <title>Genomic Encyclopedia of Type Strains, Phase IV (KMG-IV): sequencing the most valuable type-strain genomes for metagenomic binning, comparative biology and taxonomic classification.</title>
        <authorList>
            <person name="Goeker M."/>
        </authorList>
    </citation>
    <scope>NUCLEOTIDE SEQUENCE [LARGE SCALE GENOMIC DNA]</scope>
    <source>
        <strain evidence="2 3">DSM 5896</strain>
    </source>
</reference>
<feature type="domain" description="Knr4/Smi1-like" evidence="1">
    <location>
        <begin position="23"/>
        <end position="145"/>
    </location>
</feature>
<dbReference type="InterPro" id="IPR037883">
    <property type="entry name" value="Knr4/Smi1-like_sf"/>
</dbReference>
<protein>
    <recommendedName>
        <fullName evidence="1">Knr4/Smi1-like domain-containing protein</fullName>
    </recommendedName>
</protein>
<gene>
    <name evidence="2" type="ORF">J3R73_002219</name>
</gene>
<accession>A0ABU0FCT9</accession>
<dbReference type="EMBL" id="JAUSVK010000001">
    <property type="protein sequence ID" value="MDQ0392427.1"/>
    <property type="molecule type" value="Genomic_DNA"/>
</dbReference>
<evidence type="ECO:0000313" key="2">
    <source>
        <dbReference type="EMBL" id="MDQ0392427.1"/>
    </source>
</evidence>
<sequence length="154" mass="17326">MAEQGPWESFVDGLGSDTEFAPAASEAEIAAAEKALGVRFPAELRSLLLEGDGLQDEDGAGAIWSAEDIAEQNLSFRREEGFRELYMPFDNLLFFADDGTGDQFAFGITADGKIGKSDIYRWDHETDGREWFAGDLRQYLEFRLDPSYYEEEEE</sequence>
<evidence type="ECO:0000259" key="1">
    <source>
        <dbReference type="SMART" id="SM00860"/>
    </source>
</evidence>
<dbReference type="Proteomes" id="UP001237448">
    <property type="component" value="Unassembled WGS sequence"/>
</dbReference>
<dbReference type="SUPFAM" id="SSF160631">
    <property type="entry name" value="SMI1/KNR4-like"/>
    <property type="match status" value="1"/>
</dbReference>
<dbReference type="Pfam" id="PF14568">
    <property type="entry name" value="SUKH_6"/>
    <property type="match status" value="1"/>
</dbReference>
<name>A0ABU0FCT9_9HYPH</name>
<dbReference type="RefSeq" id="WP_307426280.1">
    <property type="nucleotide sequence ID" value="NZ_JAUSVK010000001.1"/>
</dbReference>
<keyword evidence="3" id="KW-1185">Reference proteome</keyword>
<dbReference type="Gene3D" id="3.40.1580.10">
    <property type="entry name" value="SMI1/KNR4-like"/>
    <property type="match status" value="1"/>
</dbReference>
<dbReference type="InterPro" id="IPR018958">
    <property type="entry name" value="Knr4/Smi1-like_dom"/>
</dbReference>
<comment type="caution">
    <text evidence="2">The sequence shown here is derived from an EMBL/GenBank/DDBJ whole genome shotgun (WGS) entry which is preliminary data.</text>
</comment>
<evidence type="ECO:0000313" key="3">
    <source>
        <dbReference type="Proteomes" id="UP001237448"/>
    </source>
</evidence>
<organism evidence="2 3">
    <name type="scientific">Labrys monachus</name>
    <dbReference type="NCBI Taxonomy" id="217067"/>
    <lineage>
        <taxon>Bacteria</taxon>
        <taxon>Pseudomonadati</taxon>
        <taxon>Pseudomonadota</taxon>
        <taxon>Alphaproteobacteria</taxon>
        <taxon>Hyphomicrobiales</taxon>
        <taxon>Xanthobacteraceae</taxon>
        <taxon>Labrys</taxon>
    </lineage>
</organism>